<feature type="domain" description="EGF-like" evidence="15">
    <location>
        <begin position="487"/>
        <end position="522"/>
    </location>
</feature>
<evidence type="ECO:0000259" key="16">
    <source>
        <dbReference type="PROSITE" id="PS50027"/>
    </source>
</evidence>
<keyword evidence="6" id="KW-0677">Repeat</keyword>
<feature type="disulfide bond" evidence="12">
    <location>
        <begin position="601"/>
        <end position="610"/>
    </location>
</feature>
<feature type="disulfide bond" evidence="11">
    <location>
        <begin position="947"/>
        <end position="956"/>
    </location>
</feature>
<reference evidence="18" key="1">
    <citation type="submission" date="2022-03" db="EMBL/GenBank/DDBJ databases">
        <title>Genomic analyses of argali, domestic sheep and their hybrids provide insights into chromosomal evolution, heterosis and genetic basis of agronomic traits.</title>
        <authorList>
            <person name="Li M."/>
        </authorList>
    </citation>
    <scope>NUCLEOTIDE SEQUENCE</scope>
    <source>
        <strain evidence="18">CAU-MHL-2022a</strain>
        <tissue evidence="18">Skin</tissue>
    </source>
</reference>
<evidence type="ECO:0000259" key="17">
    <source>
        <dbReference type="PROSITE" id="PS51041"/>
    </source>
</evidence>
<keyword evidence="3 11" id="KW-0245">EGF-like domain</keyword>
<dbReference type="PROSITE" id="PS50026">
    <property type="entry name" value="EGF_3"/>
    <property type="match status" value="9"/>
</dbReference>
<evidence type="ECO:0008006" key="20">
    <source>
        <dbReference type="Google" id="ProtNLM"/>
    </source>
</evidence>
<dbReference type="InterPro" id="IPR000742">
    <property type="entry name" value="EGF"/>
</dbReference>
<evidence type="ECO:0000256" key="8">
    <source>
        <dbReference type="ARBA" id="ARBA00023136"/>
    </source>
</evidence>
<dbReference type="AlphaFoldDB" id="A0AAD4U649"/>
<dbReference type="PRINTS" id="PR00011">
    <property type="entry name" value="EGFLAMININ"/>
</dbReference>
<evidence type="ECO:0000259" key="15">
    <source>
        <dbReference type="PROSITE" id="PS50026"/>
    </source>
</evidence>
<accession>A0AAD4U649</accession>
<keyword evidence="2" id="KW-1003">Cell membrane</keyword>
<evidence type="ECO:0000256" key="10">
    <source>
        <dbReference type="ARBA" id="ARBA00038377"/>
    </source>
</evidence>
<feature type="disulfide bond" evidence="11">
    <location>
        <begin position="426"/>
        <end position="435"/>
    </location>
</feature>
<evidence type="ECO:0000256" key="9">
    <source>
        <dbReference type="ARBA" id="ARBA00023157"/>
    </source>
</evidence>
<dbReference type="Proteomes" id="UP001214576">
    <property type="component" value="Unassembled WGS sequence"/>
</dbReference>
<keyword evidence="7 14" id="KW-1133">Transmembrane helix</keyword>
<dbReference type="PROSITE" id="PS51041">
    <property type="entry name" value="EMI"/>
    <property type="match status" value="1"/>
</dbReference>
<feature type="domain" description="EGF-like" evidence="15">
    <location>
        <begin position="530"/>
        <end position="565"/>
    </location>
</feature>
<keyword evidence="12" id="KW-0424">Laminin EGF-like domain</keyword>
<dbReference type="Pfam" id="PF00053">
    <property type="entry name" value="EGF_laminin"/>
    <property type="match status" value="6"/>
</dbReference>
<feature type="domain" description="EGF-like" evidence="15">
    <location>
        <begin position="444"/>
        <end position="479"/>
    </location>
</feature>
<keyword evidence="9 11" id="KW-1015">Disulfide bond</keyword>
<protein>
    <recommendedName>
        <fullName evidence="20">Multiple epidermal growth factor-like domains protein 11</fullName>
    </recommendedName>
</protein>
<dbReference type="SMART" id="SM00180">
    <property type="entry name" value="EGF_Lam"/>
    <property type="match status" value="14"/>
</dbReference>
<dbReference type="InterPro" id="IPR002049">
    <property type="entry name" value="LE_dom"/>
</dbReference>
<evidence type="ECO:0000256" key="11">
    <source>
        <dbReference type="PROSITE-ProRule" id="PRU00076"/>
    </source>
</evidence>
<feature type="disulfide bond" evidence="11">
    <location>
        <begin position="469"/>
        <end position="478"/>
    </location>
</feature>
<feature type="domain" description="EGF-like" evidence="15">
    <location>
        <begin position="401"/>
        <end position="436"/>
    </location>
</feature>
<dbReference type="SMART" id="SM00181">
    <property type="entry name" value="EGF"/>
    <property type="match status" value="15"/>
</dbReference>
<feature type="domain" description="EGF-like" evidence="15">
    <location>
        <begin position="619"/>
        <end position="654"/>
    </location>
</feature>
<dbReference type="Pfam" id="PF12661">
    <property type="entry name" value="hEGF"/>
    <property type="match status" value="4"/>
</dbReference>
<dbReference type="PANTHER" id="PTHR24052">
    <property type="entry name" value="DELTA-RELATED"/>
    <property type="match status" value="1"/>
</dbReference>
<dbReference type="CDD" id="cd00055">
    <property type="entry name" value="EGF_Lam"/>
    <property type="match status" value="4"/>
</dbReference>
<evidence type="ECO:0000256" key="14">
    <source>
        <dbReference type="SAM" id="Phobius"/>
    </source>
</evidence>
<evidence type="ECO:0000256" key="5">
    <source>
        <dbReference type="ARBA" id="ARBA00022729"/>
    </source>
</evidence>
<dbReference type="EMBL" id="JAKZEL010000009">
    <property type="protein sequence ID" value="KAI4540143.1"/>
    <property type="molecule type" value="Genomic_DNA"/>
</dbReference>
<dbReference type="InterPro" id="IPR013032">
    <property type="entry name" value="EGF-like_CS"/>
</dbReference>
<dbReference type="GO" id="GO:0005886">
    <property type="term" value="C:plasma membrane"/>
    <property type="evidence" value="ECO:0007669"/>
    <property type="project" value="UniProtKB-SubCell"/>
</dbReference>
<sequence length="1255" mass="133764">MDEERVVNVPVNPPAALSLGDEDTGPRMVRSVAGLIVCSLLQIVLSLNPEDPNVCSHWESYAVTVQESYAHPFDQIYYTRCTDILNWFKCTRHRISYKTAYRRGLRTMYRRRSQCCPGYYENGDFCIRNSLSPKEAQEDLDYSWSGAAFTYNAGLWGDKAASSKPCVQRSVFTAAAFPRTPATVSPAGEGLTAPAMKMLNPRQYQGCLAGGEQAGSTWEHCSTLIHGKPNGLEAKFREHQEVRGNELVVKLGSLNKSKGVRKGGHLGKVELTEFGDQLVPENGDEAGVQTGPQVTFYIPLGLGGDVFAGMDSAGVNEFCCASRPMLSGSRPYFQMSPSEKQARDHTGCEVMGCDSDHWGPHCSNRCQCQNGALCNPITGACVCAAGFRGWRCEELCAPGTHGKGCQLPCQCRHGASCDPRTGECLCAPGYTGVYCEELCPPGSHGAHCELRCPCQNGGTCHHITGECACPPGWMGAVCAQPCPPGTFGQNCSQDCPCHHGGQCDHVAGQCHCTAGYMGDRCQEECPLGTFGFQCSQRCDCHNGGQCSPTSGACECEPGYKGPRCQERLCPEGLHGPGCSLPCPCDADNTISCHPVTGACTCQPGWAGSHCNESCPVGYYGDGCQLPCTCQNGADCHSVTGSCTCAPGFMGEVCAVPCAAGTYGSNCSSVCSCNNGGACSPVDGSCTCKEGWQGLDCTLPCPSGTWGLNCNESCACANGAACSPTDGSCSCTPGWLGDTCELPCPDGTFGLNCSERCDCSHADGCDPVTGHCCCLAGWTGIHCDSTCPPGRWGPNCSVSCSCENGGSCSPEDGSCECAPGFRGPLCQRVCAPGFYGHGCTQPCPLCVHSSGPCHHVSGICECLPGFSGALCNQACPPGFWGPACFHTCSCHNGASCSAEDGACHCTPGWTGLFCTQRCPAAFYGKDCGRVCQCQNGASCDHISGKCTCRTGFTGQHCEQRCAPGTFGYGCQQLCECMNNATCDHVTGTCYCSSGFKGIRCDQAALMMEELNPYTKISPALGAERHSVGAVTGIVLLLFLIVVLLGLFAWRRRRQKEKGRDLAPRVSYTPAMRMASTDYSLSDSHFQISALEARYPPEDFYIELRHLSRPAELHSPGACGMDRRQNTYVMDKGFKDYMKESVCSSSTCSLNSSENPYATIKDPPILTCKLPESSYVEMKSPVHRGSPYTDMPSLSTSNKNIYEVEPTVSVVQEGRGCNSSYIQNPYDLPRNSHIPGHYDLLPVRKSPASGPSQDKQS</sequence>
<keyword evidence="4 14" id="KW-0812">Transmembrane</keyword>
<feature type="disulfide bond" evidence="11">
    <location>
        <begin position="555"/>
        <end position="564"/>
    </location>
</feature>
<feature type="domain" description="EMI" evidence="17">
    <location>
        <begin position="51"/>
        <end position="128"/>
    </location>
</feature>
<proteinExistence type="inferred from homology"/>
<dbReference type="PROSITE" id="PS01186">
    <property type="entry name" value="EGF_2"/>
    <property type="match status" value="2"/>
</dbReference>
<evidence type="ECO:0000256" key="1">
    <source>
        <dbReference type="ARBA" id="ARBA00004162"/>
    </source>
</evidence>
<dbReference type="FunFam" id="2.170.300.10:FF:000041">
    <property type="entry name" value="Tyrosine protein kinase receptor tie-1, putative"/>
    <property type="match status" value="1"/>
</dbReference>
<feature type="disulfide bond" evidence="11">
    <location>
        <begin position="816"/>
        <end position="825"/>
    </location>
</feature>
<evidence type="ECO:0000313" key="19">
    <source>
        <dbReference type="Proteomes" id="UP001214576"/>
    </source>
</evidence>
<evidence type="ECO:0000256" key="7">
    <source>
        <dbReference type="ARBA" id="ARBA00022989"/>
    </source>
</evidence>
<feature type="domain" description="EGF-like" evidence="15">
    <location>
        <begin position="927"/>
        <end position="957"/>
    </location>
</feature>
<dbReference type="PANTHER" id="PTHR24052:SF13">
    <property type="entry name" value="MULTIPLE EGF LIKE DOMAINS 11"/>
    <property type="match status" value="1"/>
</dbReference>
<keyword evidence="5" id="KW-0732">Signal</keyword>
<gene>
    <name evidence="18" type="ORF">MG293_009184</name>
</gene>
<dbReference type="FunFam" id="2.170.300.10:FF:000007">
    <property type="entry name" value="multiple epidermal growth factor-like domains protein 10"/>
    <property type="match status" value="1"/>
</dbReference>
<dbReference type="Gene3D" id="2.170.300.10">
    <property type="entry name" value="Tie2 ligand-binding domain superfamily"/>
    <property type="match status" value="4"/>
</dbReference>
<feature type="domain" description="EGF-like" evidence="15">
    <location>
        <begin position="791"/>
        <end position="826"/>
    </location>
</feature>
<comment type="subcellular location">
    <subcellularLocation>
        <location evidence="1">Cell membrane</location>
        <topology evidence="1">Single-pass membrane protein</topology>
    </subcellularLocation>
</comment>
<dbReference type="PROSITE" id="PS00022">
    <property type="entry name" value="EGF_1"/>
    <property type="match status" value="13"/>
</dbReference>
<feature type="region of interest" description="Disordered" evidence="13">
    <location>
        <begin position="1220"/>
        <end position="1255"/>
    </location>
</feature>
<feature type="disulfide bond" evidence="11">
    <location>
        <begin position="383"/>
        <end position="392"/>
    </location>
</feature>
<dbReference type="FunFam" id="2.170.300.10:FF:000006">
    <property type="entry name" value="Multiple epidermal growth factor-like domains protein 11"/>
    <property type="match status" value="1"/>
</dbReference>
<comment type="similarity">
    <text evidence="10">Belongs to the MEGF family.</text>
</comment>
<feature type="domain" description="EGF-like" evidence="15">
    <location>
        <begin position="710"/>
        <end position="740"/>
    </location>
</feature>
<feature type="disulfide bond" evidence="11">
    <location>
        <begin position="730"/>
        <end position="739"/>
    </location>
</feature>
<evidence type="ECO:0000313" key="18">
    <source>
        <dbReference type="EMBL" id="KAI4540143.1"/>
    </source>
</evidence>
<feature type="domain" description="Laminin EGF-like" evidence="16">
    <location>
        <begin position="930"/>
        <end position="971"/>
    </location>
</feature>
<evidence type="ECO:0000256" key="12">
    <source>
        <dbReference type="PROSITE-ProRule" id="PRU00460"/>
    </source>
</evidence>
<evidence type="ECO:0000256" key="13">
    <source>
        <dbReference type="SAM" id="MobiDB-lite"/>
    </source>
</evidence>
<feature type="domain" description="Laminin EGF-like" evidence="16">
    <location>
        <begin position="582"/>
        <end position="625"/>
    </location>
</feature>
<evidence type="ECO:0000256" key="2">
    <source>
        <dbReference type="ARBA" id="ARBA00022475"/>
    </source>
</evidence>
<feature type="disulfide bond" evidence="11">
    <location>
        <begin position="512"/>
        <end position="521"/>
    </location>
</feature>
<keyword evidence="19" id="KW-1185">Reference proteome</keyword>
<dbReference type="InterPro" id="IPR011489">
    <property type="entry name" value="EMI_domain"/>
</dbReference>
<organism evidence="18 19">
    <name type="scientific">Ovis ammon polii</name>
    <dbReference type="NCBI Taxonomy" id="230172"/>
    <lineage>
        <taxon>Eukaryota</taxon>
        <taxon>Metazoa</taxon>
        <taxon>Chordata</taxon>
        <taxon>Craniata</taxon>
        <taxon>Vertebrata</taxon>
        <taxon>Euteleostomi</taxon>
        <taxon>Mammalia</taxon>
        <taxon>Eutheria</taxon>
        <taxon>Laurasiatheria</taxon>
        <taxon>Artiodactyla</taxon>
        <taxon>Ruminantia</taxon>
        <taxon>Pecora</taxon>
        <taxon>Bovidae</taxon>
        <taxon>Caprinae</taxon>
        <taxon>Ovis</taxon>
    </lineage>
</organism>
<dbReference type="PROSITE" id="PS50027">
    <property type="entry name" value="EGF_LAM_2"/>
    <property type="match status" value="2"/>
</dbReference>
<dbReference type="FunFam" id="2.170.300.10:FF:000015">
    <property type="entry name" value="multiple epidermal growth factor-like domains protein 11 isoform X3"/>
    <property type="match status" value="1"/>
</dbReference>
<name>A0AAD4U649_OVIAM</name>
<feature type="domain" description="EGF-like" evidence="15">
    <location>
        <begin position="363"/>
        <end position="393"/>
    </location>
</feature>
<comment type="caution">
    <text evidence="11">Lacks conserved residue(s) required for the propagation of feature annotation.</text>
</comment>
<evidence type="ECO:0000256" key="3">
    <source>
        <dbReference type="ARBA" id="ARBA00022536"/>
    </source>
</evidence>
<feature type="transmembrane region" description="Helical" evidence="14">
    <location>
        <begin position="1026"/>
        <end position="1048"/>
    </location>
</feature>
<comment type="caution">
    <text evidence="18">The sequence shown here is derived from an EMBL/GenBank/DDBJ whole genome shotgun (WGS) entry which is preliminary data.</text>
</comment>
<evidence type="ECO:0000256" key="6">
    <source>
        <dbReference type="ARBA" id="ARBA00022737"/>
    </source>
</evidence>
<feature type="disulfide bond" evidence="11">
    <location>
        <begin position="644"/>
        <end position="653"/>
    </location>
</feature>
<dbReference type="InterPro" id="IPR052485">
    <property type="entry name" value="MEGF_diff_regulators"/>
</dbReference>
<keyword evidence="8 14" id="KW-0472">Membrane</keyword>
<evidence type="ECO:0000256" key="4">
    <source>
        <dbReference type="ARBA" id="ARBA00022692"/>
    </source>
</evidence>